<dbReference type="OrthoDB" id="4096268at2759"/>
<name>A0A448WP59_9PLAT</name>
<evidence type="ECO:0000313" key="1">
    <source>
        <dbReference type="EMBL" id="VEL16728.1"/>
    </source>
</evidence>
<proteinExistence type="predicted"/>
<dbReference type="Gene3D" id="6.10.250.1290">
    <property type="match status" value="1"/>
</dbReference>
<organism evidence="1 2">
    <name type="scientific">Protopolystoma xenopodis</name>
    <dbReference type="NCBI Taxonomy" id="117903"/>
    <lineage>
        <taxon>Eukaryota</taxon>
        <taxon>Metazoa</taxon>
        <taxon>Spiralia</taxon>
        <taxon>Lophotrochozoa</taxon>
        <taxon>Platyhelminthes</taxon>
        <taxon>Monogenea</taxon>
        <taxon>Polyopisthocotylea</taxon>
        <taxon>Polystomatidea</taxon>
        <taxon>Polystomatidae</taxon>
        <taxon>Protopolystoma</taxon>
    </lineage>
</organism>
<accession>A0A448WP59</accession>
<sequence length="577" mass="63162">MYVLRERPTPLYSLTTVDNVADGAKDGVVSSVTRDSDGNSFISLNYTQFPHSEVELDNLTEFNTAHNRRISSLTDMSAGADDASRRSKRKRPNQFVHFNDTDEVINPEDVDPNVGRFRNLVQETFIPNKRAKGNHEGANLGVSEKEDLSFAGGATSNGRLLQPSAASSVTFAQSASVLPLTPSARLATRLGLPLPNLAPEVDEGEEPKLPASLLFLHSHVHPKERSNAIDSTTGPSNALTSADILGNMPGSDLDHVGPTDTAKRQMVTSSVEENAPKKKKYAKEAWPGKRPGFLVGPSAFELLSQLICSWRFRQASIASASFVSSVLDSGVNLFAYNSLPCFLCQYYIRRYQIFRYIGVLCAIRLHFIIKLMGLVLAHTVLKSILHHRPCDAICVTSLTFVCVSPLFLGSGDLVLALDSRSARLDEAALVISGLRSQESKQLSEIASEDAISPIRILSGAASTPVPYSSTFGISDLELDSLTFTSSVVDPEDDDFFVSAEEDDAHAQHHLDKHEIEKYHSEMQLHTNERLEADILPNHLGMAASIDSRRRAFRRSLISFKRSPSLAQGKQMGGVFPI</sequence>
<dbReference type="AlphaFoldDB" id="A0A448WP59"/>
<reference evidence="1" key="1">
    <citation type="submission" date="2018-11" db="EMBL/GenBank/DDBJ databases">
        <authorList>
            <consortium name="Pathogen Informatics"/>
        </authorList>
    </citation>
    <scope>NUCLEOTIDE SEQUENCE</scope>
</reference>
<keyword evidence="2" id="KW-1185">Reference proteome</keyword>
<dbReference type="EMBL" id="CAAALY010029635">
    <property type="protein sequence ID" value="VEL16728.1"/>
    <property type="molecule type" value="Genomic_DNA"/>
</dbReference>
<evidence type="ECO:0000313" key="2">
    <source>
        <dbReference type="Proteomes" id="UP000784294"/>
    </source>
</evidence>
<gene>
    <name evidence="1" type="ORF">PXEA_LOCUS10168</name>
</gene>
<dbReference type="Proteomes" id="UP000784294">
    <property type="component" value="Unassembled WGS sequence"/>
</dbReference>
<comment type="caution">
    <text evidence="1">The sequence shown here is derived from an EMBL/GenBank/DDBJ whole genome shotgun (WGS) entry which is preliminary data.</text>
</comment>
<protein>
    <submittedName>
        <fullName evidence="1">Uncharacterized protein</fullName>
    </submittedName>
</protein>